<dbReference type="AlphaFoldDB" id="A0A437PRX4"/>
<dbReference type="PROSITE" id="PS51257">
    <property type="entry name" value="PROKAR_LIPOPROTEIN"/>
    <property type="match status" value="1"/>
</dbReference>
<reference evidence="4 5" key="1">
    <citation type="submission" date="2019-01" db="EMBL/GenBank/DDBJ databases">
        <authorList>
            <person name="Chen W.-M."/>
        </authorList>
    </citation>
    <scope>NUCLEOTIDE SEQUENCE [LARGE SCALE GENOMIC DNA]</scope>
    <source>
        <strain evidence="4 5">FSY-15</strain>
    </source>
</reference>
<dbReference type="Gene3D" id="1.25.40.10">
    <property type="entry name" value="Tetratricopeptide repeat domain"/>
    <property type="match status" value="3"/>
</dbReference>
<dbReference type="EMBL" id="SACY01000003">
    <property type="protein sequence ID" value="RVU24992.1"/>
    <property type="molecule type" value="Genomic_DNA"/>
</dbReference>
<gene>
    <name evidence="4" type="ORF">EOJ36_08280</name>
</gene>
<evidence type="ECO:0000256" key="2">
    <source>
        <dbReference type="ARBA" id="ARBA00022803"/>
    </source>
</evidence>
<dbReference type="InterPro" id="IPR011990">
    <property type="entry name" value="TPR-like_helical_dom_sf"/>
</dbReference>
<protein>
    <submittedName>
        <fullName evidence="4">Tetratricopeptide repeat protein</fullName>
    </submittedName>
</protein>
<dbReference type="SUPFAM" id="SSF81901">
    <property type="entry name" value="HCP-like"/>
    <property type="match status" value="1"/>
</dbReference>
<dbReference type="SMART" id="SM00028">
    <property type="entry name" value="TPR"/>
    <property type="match status" value="3"/>
</dbReference>
<keyword evidence="5" id="KW-1185">Reference proteome</keyword>
<dbReference type="InterPro" id="IPR019734">
    <property type="entry name" value="TPR_rpt"/>
</dbReference>
<comment type="caution">
    <text evidence="4">The sequence shown here is derived from an EMBL/GenBank/DDBJ whole genome shotgun (WGS) entry which is preliminary data.</text>
</comment>
<evidence type="ECO:0000256" key="3">
    <source>
        <dbReference type="PROSITE-ProRule" id="PRU00339"/>
    </source>
</evidence>
<evidence type="ECO:0000313" key="4">
    <source>
        <dbReference type="EMBL" id="RVU24992.1"/>
    </source>
</evidence>
<dbReference type="PANTHER" id="PTHR45586">
    <property type="entry name" value="TPR REPEAT-CONTAINING PROTEIN PA4667"/>
    <property type="match status" value="1"/>
</dbReference>
<evidence type="ECO:0000313" key="5">
    <source>
        <dbReference type="Proteomes" id="UP000282832"/>
    </source>
</evidence>
<sequence>MRRFLTYIFLLATLASCSQFSKKPASVAFHNINAKYNALWQAERVEKELIKKIQEDQKENYRNLLPIFYFPPTQLAANYKSDVDKIIKKASLVIDRHQNSHFIDDAYLMIGKGRVYQADWKNAIETFKYVNSIDPDETRQITSLLDLFKVYIQTNEFQEADRVNEFLLSFDLNKAQKKDFYLLKAWYSQKKQEPLQMIALLEEALPLINNTSEKARILYILGQVNFLQNREAQAITYFQRVSENKSNYDLAFQAKLAIYQIKDNEAEILKMLKEGKNEEYKPFLYVALGQIYYQKNDFNQAKYYWELGAKNADQKGELFLQLGHLFAKQFRKPKEATIFYDSAMVYLNNSHPEYQEIKTSSDKWKKFGGLLDEVHLNDSLLTLSTKSDAELMQIYTKAIASKIQKNDSSRVNSIKKIEIPQINFVRRQSTPEQQSFYFYNDLVRLRGEQEFIGKYGSRILEDFWNRKTKNNIINTSETSSTIGPNTALPNNALAITNKNQSKESVKDSSTIWLESIPRTPKEIALTQKKIEKSIFESGKFAKFDLEDNTLAKEQLQVLLKRFPQTEFEAEALYLLYLSEVNEPKEREVFKKALIEKYPESHFKTLLIKNETGTLSDNKELEAQKLYEKAFNLFKEGQFEESFRICINLDNQYPGSHLEDKIVFLKALNKGALKDFSAYENFLNLIVQSFPKSKLKAEAEARLKTIKNR</sequence>
<accession>A0A437PRX4</accession>
<name>A0A437PRX4_9BACT</name>
<proteinExistence type="predicted"/>
<dbReference type="PROSITE" id="PS50005">
    <property type="entry name" value="TPR"/>
    <property type="match status" value="1"/>
</dbReference>
<keyword evidence="2 3" id="KW-0802">TPR repeat</keyword>
<dbReference type="RefSeq" id="WP_127804233.1">
    <property type="nucleotide sequence ID" value="NZ_SACY01000003.1"/>
</dbReference>
<evidence type="ECO:0000256" key="1">
    <source>
        <dbReference type="ARBA" id="ARBA00022737"/>
    </source>
</evidence>
<feature type="repeat" description="TPR" evidence="3">
    <location>
        <begin position="104"/>
        <end position="137"/>
    </location>
</feature>
<dbReference type="InterPro" id="IPR051012">
    <property type="entry name" value="CellSynth/LPSAsmb/PSIAsmb"/>
</dbReference>
<dbReference type="PANTHER" id="PTHR45586:SF1">
    <property type="entry name" value="LIPOPOLYSACCHARIDE ASSEMBLY PROTEIN B"/>
    <property type="match status" value="1"/>
</dbReference>
<keyword evidence="1" id="KW-0677">Repeat</keyword>
<dbReference type="Proteomes" id="UP000282832">
    <property type="component" value="Unassembled WGS sequence"/>
</dbReference>
<dbReference type="OrthoDB" id="1522549at2"/>
<organism evidence="4 5">
    <name type="scientific">Sandaracinomonas limnophila</name>
    <dbReference type="NCBI Taxonomy" id="1862386"/>
    <lineage>
        <taxon>Bacteria</taxon>
        <taxon>Pseudomonadati</taxon>
        <taxon>Bacteroidota</taxon>
        <taxon>Cytophagia</taxon>
        <taxon>Cytophagales</taxon>
        <taxon>Flectobacillaceae</taxon>
        <taxon>Sandaracinomonas</taxon>
    </lineage>
</organism>